<feature type="domain" description="HTH tetR-type" evidence="5">
    <location>
        <begin position="12"/>
        <end position="72"/>
    </location>
</feature>
<dbReference type="PANTHER" id="PTHR47506:SF3">
    <property type="entry name" value="HTH-TYPE TRANSCRIPTIONAL REGULATOR LMRA"/>
    <property type="match status" value="1"/>
</dbReference>
<dbReference type="Pfam" id="PF00440">
    <property type="entry name" value="TetR_N"/>
    <property type="match status" value="1"/>
</dbReference>
<dbReference type="PANTHER" id="PTHR47506">
    <property type="entry name" value="TRANSCRIPTIONAL REGULATORY PROTEIN"/>
    <property type="match status" value="1"/>
</dbReference>
<evidence type="ECO:0000256" key="2">
    <source>
        <dbReference type="ARBA" id="ARBA00023125"/>
    </source>
</evidence>
<keyword evidence="3" id="KW-0804">Transcription</keyword>
<dbReference type="PROSITE" id="PS01081">
    <property type="entry name" value="HTH_TETR_1"/>
    <property type="match status" value="1"/>
</dbReference>
<protein>
    <submittedName>
        <fullName evidence="6">TetR/AcrR family transcriptional regulator</fullName>
    </submittedName>
</protein>
<dbReference type="SUPFAM" id="SSF46689">
    <property type="entry name" value="Homeodomain-like"/>
    <property type="match status" value="1"/>
</dbReference>
<dbReference type="Proteomes" id="UP000663090">
    <property type="component" value="Chromosome"/>
</dbReference>
<organism evidence="6 7">
    <name type="scientific">Myxococcus landrumensis</name>
    <dbReference type="NCBI Taxonomy" id="2813577"/>
    <lineage>
        <taxon>Bacteria</taxon>
        <taxon>Pseudomonadati</taxon>
        <taxon>Myxococcota</taxon>
        <taxon>Myxococcia</taxon>
        <taxon>Myxococcales</taxon>
        <taxon>Cystobacterineae</taxon>
        <taxon>Myxococcaceae</taxon>
        <taxon>Myxococcus</taxon>
    </lineage>
</organism>
<sequence length="213" mass="22990">MPRPPKREPERGDARTRLLKAAMDTIRAKGFAATSVDELCQVAAVTKGSFFHHFKSKDDLGVAAAEYWAETTTAFFAGAPYHAPEDALERVLAYVAFRKSIITGELAEFTCLVGTMVQEVYATSPAIRDACAASIFGHAATLEADIGAAMKARRISGGWTAESLARHTQTVIQGAFVLAKAGNSPALARESLDHLDRYIRLLFGGSRKEKAQS</sequence>
<dbReference type="PROSITE" id="PS50977">
    <property type="entry name" value="HTH_TETR_2"/>
    <property type="match status" value="1"/>
</dbReference>
<evidence type="ECO:0000256" key="3">
    <source>
        <dbReference type="ARBA" id="ARBA00023163"/>
    </source>
</evidence>
<accession>A0ABX7NF81</accession>
<reference evidence="6 7" key="1">
    <citation type="submission" date="2021-02" db="EMBL/GenBank/DDBJ databases">
        <title>De Novo genome assembly of isolated myxobacteria.</title>
        <authorList>
            <person name="Stevens D.C."/>
        </authorList>
    </citation>
    <scope>NUCLEOTIDE SEQUENCE [LARGE SCALE GENOMIC DNA]</scope>
    <source>
        <strain evidence="6 7">SCHIC003</strain>
    </source>
</reference>
<name>A0ABX7NF81_9BACT</name>
<dbReference type="Pfam" id="PF16925">
    <property type="entry name" value="TetR_C_13"/>
    <property type="match status" value="1"/>
</dbReference>
<evidence type="ECO:0000313" key="6">
    <source>
        <dbReference type="EMBL" id="QSQ17435.1"/>
    </source>
</evidence>
<evidence type="ECO:0000256" key="4">
    <source>
        <dbReference type="PROSITE-ProRule" id="PRU00335"/>
    </source>
</evidence>
<feature type="DNA-binding region" description="H-T-H motif" evidence="4">
    <location>
        <begin position="35"/>
        <end position="54"/>
    </location>
</feature>
<evidence type="ECO:0000259" key="5">
    <source>
        <dbReference type="PROSITE" id="PS50977"/>
    </source>
</evidence>
<evidence type="ECO:0000313" key="7">
    <source>
        <dbReference type="Proteomes" id="UP000663090"/>
    </source>
</evidence>
<dbReference type="EMBL" id="CP071091">
    <property type="protein sequence ID" value="QSQ17435.1"/>
    <property type="molecule type" value="Genomic_DNA"/>
</dbReference>
<keyword evidence="1" id="KW-0805">Transcription regulation</keyword>
<gene>
    <name evidence="6" type="ORF">JY572_15885</name>
</gene>
<keyword evidence="7" id="KW-1185">Reference proteome</keyword>
<dbReference type="SUPFAM" id="SSF48498">
    <property type="entry name" value="Tetracyclin repressor-like, C-terminal domain"/>
    <property type="match status" value="1"/>
</dbReference>
<dbReference type="Gene3D" id="1.10.357.10">
    <property type="entry name" value="Tetracycline Repressor, domain 2"/>
    <property type="match status" value="1"/>
</dbReference>
<dbReference type="InterPro" id="IPR009057">
    <property type="entry name" value="Homeodomain-like_sf"/>
</dbReference>
<dbReference type="InterPro" id="IPR001647">
    <property type="entry name" value="HTH_TetR"/>
</dbReference>
<dbReference type="InterPro" id="IPR011075">
    <property type="entry name" value="TetR_C"/>
</dbReference>
<evidence type="ECO:0000256" key="1">
    <source>
        <dbReference type="ARBA" id="ARBA00023015"/>
    </source>
</evidence>
<keyword evidence="2 4" id="KW-0238">DNA-binding</keyword>
<dbReference type="RefSeq" id="WP_206719056.1">
    <property type="nucleotide sequence ID" value="NZ_CP071091.1"/>
</dbReference>
<dbReference type="PRINTS" id="PR00455">
    <property type="entry name" value="HTHTETR"/>
</dbReference>
<dbReference type="InterPro" id="IPR023772">
    <property type="entry name" value="DNA-bd_HTH_TetR-type_CS"/>
</dbReference>
<dbReference type="InterPro" id="IPR036271">
    <property type="entry name" value="Tet_transcr_reg_TetR-rel_C_sf"/>
</dbReference>
<proteinExistence type="predicted"/>